<keyword evidence="1" id="KW-1133">Transmembrane helix</keyword>
<organism evidence="2 3">
    <name type="scientific">Sulfoacidibacillus thermotolerans</name>
    <name type="common">Acidibacillus sulfuroxidans</name>
    <dbReference type="NCBI Taxonomy" id="1765684"/>
    <lineage>
        <taxon>Bacteria</taxon>
        <taxon>Bacillati</taxon>
        <taxon>Bacillota</taxon>
        <taxon>Bacilli</taxon>
        <taxon>Bacillales</taxon>
        <taxon>Alicyclobacillaceae</taxon>
        <taxon>Sulfoacidibacillus</taxon>
    </lineage>
</organism>
<dbReference type="RefSeq" id="WP_109431129.1">
    <property type="nucleotide sequence ID" value="NZ_MPDK01000019.1"/>
</dbReference>
<evidence type="ECO:0000256" key="1">
    <source>
        <dbReference type="SAM" id="Phobius"/>
    </source>
</evidence>
<dbReference type="OrthoDB" id="2989966at2"/>
<proteinExistence type="predicted"/>
<gene>
    <name evidence="2" type="ORF">BM613_10365</name>
</gene>
<dbReference type="AlphaFoldDB" id="A0A2U3D707"/>
<comment type="caution">
    <text evidence="2">The sequence shown here is derived from an EMBL/GenBank/DDBJ whole genome shotgun (WGS) entry which is preliminary data.</text>
</comment>
<dbReference type="Proteomes" id="UP000245380">
    <property type="component" value="Unassembled WGS sequence"/>
</dbReference>
<accession>A0A2U3D707</accession>
<name>A0A2U3D707_SULT2</name>
<keyword evidence="3" id="KW-1185">Reference proteome</keyword>
<protein>
    <submittedName>
        <fullName evidence="2">Uncharacterized protein</fullName>
    </submittedName>
</protein>
<evidence type="ECO:0000313" key="2">
    <source>
        <dbReference type="EMBL" id="PWI57051.1"/>
    </source>
</evidence>
<evidence type="ECO:0000313" key="3">
    <source>
        <dbReference type="Proteomes" id="UP000245380"/>
    </source>
</evidence>
<reference evidence="2 3" key="1">
    <citation type="submission" date="2016-11" db="EMBL/GenBank/DDBJ databases">
        <title>Comparative genomics of Acidibacillus ferroxidans species.</title>
        <authorList>
            <person name="Oliveira G."/>
            <person name="Nunes G."/>
            <person name="Oliveira R."/>
            <person name="Araujo F."/>
            <person name="Salim A."/>
            <person name="Scholte L."/>
            <person name="Morais D."/>
            <person name="Nancucheo I."/>
            <person name="Johnson D.B."/>
            <person name="Grail B."/>
            <person name="Bittencourt J."/>
            <person name="Valadares R."/>
        </authorList>
    </citation>
    <scope>NUCLEOTIDE SEQUENCE [LARGE SCALE GENOMIC DNA]</scope>
    <source>
        <strain evidence="2 3">Y002</strain>
    </source>
</reference>
<keyword evidence="1" id="KW-0472">Membrane</keyword>
<dbReference type="EMBL" id="MPDK01000019">
    <property type="protein sequence ID" value="PWI57051.1"/>
    <property type="molecule type" value="Genomic_DNA"/>
</dbReference>
<keyword evidence="1" id="KW-0812">Transmembrane</keyword>
<feature type="transmembrane region" description="Helical" evidence="1">
    <location>
        <begin position="25"/>
        <end position="52"/>
    </location>
</feature>
<sequence>MKYIFTTSQHKDRINPREVNQKRRIFTAGILTGIALTLVMFSLFIVGAMHYLQQKADQTSVFAIAPDQQPKDNRVQLYFPLEKFLAWRSTAQLQLGMINDRVVIHLMVHPFTQIPLQFAVSIFGTPNVYHGYFMLSQVHGTVDGVPLPTSWLLTAIADEGAKYGVHVNDKKDTLYIEKTFGAYRLVGYDMQTKDLIISLPVQTVEHAAQGQVTL</sequence>